<feature type="binding site" evidence="6">
    <location>
        <position position="135"/>
    </location>
    <ligand>
        <name>Mg(2+)</name>
        <dbReference type="ChEBI" id="CHEBI:18420"/>
        <label>1</label>
        <note>catalytic</note>
    </ligand>
</feature>
<dbReference type="PANTHER" id="PTHR43200">
    <property type="entry name" value="PHOSPHATASE"/>
    <property type="match status" value="1"/>
</dbReference>
<dbReference type="SUPFAM" id="SSF56655">
    <property type="entry name" value="Carbohydrate phosphatase"/>
    <property type="match status" value="1"/>
</dbReference>
<dbReference type="PANTHER" id="PTHR43200:SF6">
    <property type="entry name" value="3'(2'),5'-BISPHOSPHATE NUCLEOTIDASE"/>
    <property type="match status" value="1"/>
</dbReference>
<gene>
    <name evidence="7" type="ORF">P167DRAFT_198038</name>
</gene>
<dbReference type="InParanoid" id="A0A3N4L5V8"/>
<dbReference type="STRING" id="1392247.A0A3N4L5V8"/>
<dbReference type="OrthoDB" id="411145at2759"/>
<feature type="binding site" evidence="6">
    <location>
        <position position="69"/>
    </location>
    <ligand>
        <name>Mg(2+)</name>
        <dbReference type="ChEBI" id="CHEBI:18420"/>
        <label>1</label>
        <note>catalytic</note>
    </ligand>
</feature>
<dbReference type="Gene3D" id="3.30.540.10">
    <property type="entry name" value="Fructose-1,6-Bisphosphatase, subunit A, domain 1"/>
    <property type="match status" value="1"/>
</dbReference>
<reference evidence="7 8" key="1">
    <citation type="journal article" date="2018" name="Nat. Ecol. Evol.">
        <title>Pezizomycetes genomes reveal the molecular basis of ectomycorrhizal truffle lifestyle.</title>
        <authorList>
            <person name="Murat C."/>
            <person name="Payen T."/>
            <person name="Noel B."/>
            <person name="Kuo A."/>
            <person name="Morin E."/>
            <person name="Chen J."/>
            <person name="Kohler A."/>
            <person name="Krizsan K."/>
            <person name="Balestrini R."/>
            <person name="Da Silva C."/>
            <person name="Montanini B."/>
            <person name="Hainaut M."/>
            <person name="Levati E."/>
            <person name="Barry K.W."/>
            <person name="Belfiori B."/>
            <person name="Cichocki N."/>
            <person name="Clum A."/>
            <person name="Dockter R.B."/>
            <person name="Fauchery L."/>
            <person name="Guy J."/>
            <person name="Iotti M."/>
            <person name="Le Tacon F."/>
            <person name="Lindquist E.A."/>
            <person name="Lipzen A."/>
            <person name="Malagnac F."/>
            <person name="Mello A."/>
            <person name="Molinier V."/>
            <person name="Miyauchi S."/>
            <person name="Poulain J."/>
            <person name="Riccioni C."/>
            <person name="Rubini A."/>
            <person name="Sitrit Y."/>
            <person name="Splivallo R."/>
            <person name="Traeger S."/>
            <person name="Wang M."/>
            <person name="Zifcakova L."/>
            <person name="Wipf D."/>
            <person name="Zambonelli A."/>
            <person name="Paolocci F."/>
            <person name="Nowrousian M."/>
            <person name="Ottonello S."/>
            <person name="Baldrian P."/>
            <person name="Spatafora J.W."/>
            <person name="Henrissat B."/>
            <person name="Nagy L.G."/>
            <person name="Aury J.M."/>
            <person name="Wincker P."/>
            <person name="Grigoriev I.V."/>
            <person name="Bonfante P."/>
            <person name="Martin F.M."/>
        </authorList>
    </citation>
    <scope>NUCLEOTIDE SEQUENCE [LARGE SCALE GENOMIC DNA]</scope>
    <source>
        <strain evidence="7 8">CCBAS932</strain>
    </source>
</reference>
<dbReference type="InterPro" id="IPR020583">
    <property type="entry name" value="Inositol_monoP_metal-BS"/>
</dbReference>
<dbReference type="EMBL" id="ML119107">
    <property type="protein sequence ID" value="RPB16882.1"/>
    <property type="molecule type" value="Genomic_DNA"/>
</dbReference>
<evidence type="ECO:0000313" key="8">
    <source>
        <dbReference type="Proteomes" id="UP000277580"/>
    </source>
</evidence>
<dbReference type="InterPro" id="IPR000760">
    <property type="entry name" value="Inositol_monophosphatase-like"/>
</dbReference>
<comment type="cofactor">
    <cofactor evidence="1 6">
        <name>Mg(2+)</name>
        <dbReference type="ChEBI" id="CHEBI:18420"/>
    </cofactor>
</comment>
<feature type="binding site" evidence="6">
    <location>
        <position position="136"/>
    </location>
    <ligand>
        <name>Mg(2+)</name>
        <dbReference type="ChEBI" id="CHEBI:18420"/>
        <label>1</label>
        <note>catalytic</note>
    </ligand>
</feature>
<name>A0A3N4L5V8_9PEZI</name>
<evidence type="ECO:0000256" key="3">
    <source>
        <dbReference type="ARBA" id="ARBA00022723"/>
    </source>
</evidence>
<evidence type="ECO:0000313" key="7">
    <source>
        <dbReference type="EMBL" id="RPB16882.1"/>
    </source>
</evidence>
<evidence type="ECO:0000256" key="2">
    <source>
        <dbReference type="ARBA" id="ARBA00009759"/>
    </source>
</evidence>
<accession>A0A3N4L5V8</accession>
<keyword evidence="3 6" id="KW-0479">Metal-binding</keyword>
<dbReference type="Proteomes" id="UP000277580">
    <property type="component" value="Unassembled WGS sequence"/>
</dbReference>
<dbReference type="Pfam" id="PF00459">
    <property type="entry name" value="Inositol_P"/>
    <property type="match status" value="1"/>
</dbReference>
<keyword evidence="8" id="KW-1185">Reference proteome</keyword>
<dbReference type="GO" id="GO:0008441">
    <property type="term" value="F:3'(2'),5'-bisphosphate nucleotidase activity"/>
    <property type="evidence" value="ECO:0007669"/>
    <property type="project" value="TreeGrafter"/>
</dbReference>
<evidence type="ECO:0000256" key="5">
    <source>
        <dbReference type="ARBA" id="ARBA00022842"/>
    </source>
</evidence>
<evidence type="ECO:0000256" key="4">
    <source>
        <dbReference type="ARBA" id="ARBA00022801"/>
    </source>
</evidence>
<keyword evidence="5 6" id="KW-0460">Magnesium</keyword>
<dbReference type="PROSITE" id="PS00629">
    <property type="entry name" value="IMP_1"/>
    <property type="match status" value="1"/>
</dbReference>
<dbReference type="GO" id="GO:0000103">
    <property type="term" value="P:sulfate assimilation"/>
    <property type="evidence" value="ECO:0007669"/>
    <property type="project" value="TreeGrafter"/>
</dbReference>
<evidence type="ECO:0000256" key="1">
    <source>
        <dbReference type="ARBA" id="ARBA00001946"/>
    </source>
</evidence>
<feature type="non-terminal residue" evidence="7">
    <location>
        <position position="182"/>
    </location>
</feature>
<protein>
    <submittedName>
        <fullName evidence="7">Carbohydrate phosphatase</fullName>
    </submittedName>
</protein>
<dbReference type="FunCoup" id="A0A3N4L5V8">
    <property type="interactions" value="76"/>
</dbReference>
<dbReference type="AlphaFoldDB" id="A0A3N4L5V8"/>
<comment type="similarity">
    <text evidence="2">Belongs to the inositol monophosphatase superfamily.</text>
</comment>
<dbReference type="InterPro" id="IPR051090">
    <property type="entry name" value="Inositol_monoP_superfamily"/>
</dbReference>
<feature type="binding site" evidence="6">
    <location>
        <position position="133"/>
    </location>
    <ligand>
        <name>Mg(2+)</name>
        <dbReference type="ChEBI" id="CHEBI:18420"/>
        <label>1</label>
        <note>catalytic</note>
    </ligand>
</feature>
<dbReference type="GO" id="GO:0046872">
    <property type="term" value="F:metal ion binding"/>
    <property type="evidence" value="ECO:0007669"/>
    <property type="project" value="UniProtKB-KW"/>
</dbReference>
<organism evidence="7 8">
    <name type="scientific">Morchella conica CCBAS932</name>
    <dbReference type="NCBI Taxonomy" id="1392247"/>
    <lineage>
        <taxon>Eukaryota</taxon>
        <taxon>Fungi</taxon>
        <taxon>Dikarya</taxon>
        <taxon>Ascomycota</taxon>
        <taxon>Pezizomycotina</taxon>
        <taxon>Pezizomycetes</taxon>
        <taxon>Pezizales</taxon>
        <taxon>Morchellaceae</taxon>
        <taxon>Morchella</taxon>
    </lineage>
</organism>
<keyword evidence="4" id="KW-0378">Hydrolase</keyword>
<sequence>MAAYATERRIAELAVQRACLLTDKVYHSRVKGTVTKGDKSPVTIADFGAQALVIGAVHTVFPADSIVGEEDAEVLRSEADKRESVWSLVQSAVDDSAVLTADIGAVTDAEEMMGLIDLGNHAGGSVGRIWALDPIDGTKGFLRGDQYAVCLALIVDGSVQVGALGCPNLPVDPAQPEGEKGI</sequence>
<evidence type="ECO:0000256" key="6">
    <source>
        <dbReference type="PIRSR" id="PIRSR600760-2"/>
    </source>
</evidence>
<proteinExistence type="inferred from homology"/>